<dbReference type="Pfam" id="PF10518">
    <property type="entry name" value="TAT_signal"/>
    <property type="match status" value="1"/>
</dbReference>
<dbReference type="EMBL" id="VIGC01000033">
    <property type="protein sequence ID" value="TQE93769.1"/>
    <property type="molecule type" value="Genomic_DNA"/>
</dbReference>
<dbReference type="InterPro" id="IPR006059">
    <property type="entry name" value="SBP"/>
</dbReference>
<dbReference type="InterPro" id="IPR019546">
    <property type="entry name" value="TAT_signal_bac_arc"/>
</dbReference>
<reference evidence="2 3" key="1">
    <citation type="submission" date="2019-06" db="EMBL/GenBank/DDBJ databases">
        <title>Genome sequence of Litorilinea aerophila BAA-2444.</title>
        <authorList>
            <person name="Maclea K.S."/>
            <person name="Maurais E.G."/>
            <person name="Iannazzi L.C."/>
        </authorList>
    </citation>
    <scope>NUCLEOTIDE SEQUENCE [LARGE SCALE GENOMIC DNA]</scope>
    <source>
        <strain evidence="2 3">ATCC BAA-2444</strain>
    </source>
</reference>
<evidence type="ECO:0000256" key="1">
    <source>
        <dbReference type="SAM" id="MobiDB-lite"/>
    </source>
</evidence>
<dbReference type="PROSITE" id="PS51318">
    <property type="entry name" value="TAT"/>
    <property type="match status" value="1"/>
</dbReference>
<dbReference type="Pfam" id="PF01547">
    <property type="entry name" value="SBP_bac_1"/>
    <property type="match status" value="1"/>
</dbReference>
<dbReference type="PANTHER" id="PTHR43649">
    <property type="entry name" value="ARABINOSE-BINDING PROTEIN-RELATED"/>
    <property type="match status" value="1"/>
</dbReference>
<feature type="region of interest" description="Disordered" evidence="1">
    <location>
        <begin position="1"/>
        <end position="21"/>
    </location>
</feature>
<dbReference type="FunCoup" id="A0A540VAI6">
    <property type="interactions" value="83"/>
</dbReference>
<evidence type="ECO:0000313" key="2">
    <source>
        <dbReference type="EMBL" id="TQE93769.1"/>
    </source>
</evidence>
<dbReference type="Proteomes" id="UP000317371">
    <property type="component" value="Unassembled WGS sequence"/>
</dbReference>
<evidence type="ECO:0000313" key="3">
    <source>
        <dbReference type="Proteomes" id="UP000317371"/>
    </source>
</evidence>
<sequence length="507" mass="56295">MVQCNRPLRGRHAGPYHAAERDSPQDSRLLYVLSISIFEEEWCMFTSGQSKRGQMSRRHFLQLSAAVGGAALVSACAPSAPGGQSQQAATGSEAAAPPADTQVVVEAWAHWEQGLQWLEDAMKNYGFTDEHPNISLNKVVAPFNEIHDKMLAACASGVGVPDIMRVEQGRMAAFFKGQEICFVDLTDLIGDKINDLVLGSAVDYWSWQGAIYGIGNEMNACTLAYRKAVFDELGIETPFKTWEDLKVAGEILKREKDMYIISFHDLHDGDFQIMLYAAGGLMFDENGDFGGLNDLGKEILEYQRSMVHDLGFATIAPVTGDSTWSPPIYWEAFRQNQIATTMGAPWHNGKLGRDDKIGPGQEGEWRLQELPGGIGEGLPTATHGGTSVSIPKLAQHPEEAWMIIEFTHLTRAVLEDTQQRGIIPTYKPVLTDPILNEPYDYYGGQVIGELYLKLADAMPRIYQSPWAPEFHTAFQNIVLTPVLQDNNQDYDTLFADLETELQRIKSM</sequence>
<dbReference type="Gene3D" id="3.40.190.10">
    <property type="entry name" value="Periplasmic binding protein-like II"/>
    <property type="match status" value="1"/>
</dbReference>
<dbReference type="SUPFAM" id="SSF53850">
    <property type="entry name" value="Periplasmic binding protein-like II"/>
    <property type="match status" value="1"/>
</dbReference>
<comment type="caution">
    <text evidence="2">The sequence shown here is derived from an EMBL/GenBank/DDBJ whole genome shotgun (WGS) entry which is preliminary data.</text>
</comment>
<dbReference type="OrthoDB" id="9768630at2"/>
<dbReference type="NCBIfam" id="TIGR01409">
    <property type="entry name" value="TAT_signal_seq"/>
    <property type="match status" value="1"/>
</dbReference>
<accession>A0A540VAI6</accession>
<organism evidence="2 3">
    <name type="scientific">Litorilinea aerophila</name>
    <dbReference type="NCBI Taxonomy" id="1204385"/>
    <lineage>
        <taxon>Bacteria</taxon>
        <taxon>Bacillati</taxon>
        <taxon>Chloroflexota</taxon>
        <taxon>Caldilineae</taxon>
        <taxon>Caldilineales</taxon>
        <taxon>Caldilineaceae</taxon>
        <taxon>Litorilinea</taxon>
    </lineage>
</organism>
<protein>
    <submittedName>
        <fullName evidence="2">Extracellular solute-binding protein</fullName>
    </submittedName>
</protein>
<dbReference type="InterPro" id="IPR006311">
    <property type="entry name" value="TAT_signal"/>
</dbReference>
<dbReference type="InterPro" id="IPR050490">
    <property type="entry name" value="Bact_solute-bd_prot1"/>
</dbReference>
<dbReference type="InParanoid" id="A0A540VAI6"/>
<proteinExistence type="predicted"/>
<gene>
    <name evidence="2" type="ORF">FKZ61_19870</name>
</gene>
<name>A0A540VAI6_9CHLR</name>
<dbReference type="PANTHER" id="PTHR43649:SF12">
    <property type="entry name" value="DIACETYLCHITOBIOSE BINDING PROTEIN DASA"/>
    <property type="match status" value="1"/>
</dbReference>
<keyword evidence="3" id="KW-1185">Reference proteome</keyword>
<dbReference type="AlphaFoldDB" id="A0A540VAI6"/>